<sequence>MTLEDHLGDMVRKARAMHGVRASEAAAALGLTEVEWETFEQTGRMPREVDWKAVARRVGLDPEKFESIARGWRPQVPALERWQVLRRFTTRQGDNEVHAYLIWDVETLEAALFDTGWDVSEILEVVETQGLRLRYLFLTHGHADHVAGVGRLQDELEDLEVRAHPTPAPRDLPGEEGLPVGRLRIWFRPTPGHAPDGVTYVVRGWPGEAPPVAVVGDAIFAGSLGRGNQSWELARQAVRDQILSLPPETLLCPGHGPLTTVAEERAHNPFF</sequence>
<dbReference type="Proteomes" id="UP000477311">
    <property type="component" value="Unassembled WGS sequence"/>
</dbReference>
<dbReference type="CDD" id="cd00093">
    <property type="entry name" value="HTH_XRE"/>
    <property type="match status" value="1"/>
</dbReference>
<dbReference type="InterPro" id="IPR001279">
    <property type="entry name" value="Metallo-B-lactamas"/>
</dbReference>
<keyword evidence="2" id="KW-0479">Metal-binding</keyword>
<dbReference type="GO" id="GO:0016787">
    <property type="term" value="F:hydrolase activity"/>
    <property type="evidence" value="ECO:0007669"/>
    <property type="project" value="UniProtKB-KW"/>
</dbReference>
<keyword evidence="4" id="KW-0862">Zinc</keyword>
<comment type="cofactor">
    <cofactor evidence="1">
        <name>Zn(2+)</name>
        <dbReference type="ChEBI" id="CHEBI:29105"/>
    </cofactor>
</comment>
<dbReference type="AlphaFoldDB" id="A0A6M1RES6"/>
<feature type="domain" description="Metallo-beta-lactamase" evidence="5">
    <location>
        <begin position="96"/>
        <end position="255"/>
    </location>
</feature>
<accession>A0A6M1RES6</accession>
<evidence type="ECO:0000256" key="3">
    <source>
        <dbReference type="ARBA" id="ARBA00022801"/>
    </source>
</evidence>
<gene>
    <name evidence="6" type="ORF">G4L39_03875</name>
</gene>
<dbReference type="InterPro" id="IPR051453">
    <property type="entry name" value="MBL_Glyoxalase_II"/>
</dbReference>
<dbReference type="SUPFAM" id="SSF56281">
    <property type="entry name" value="Metallo-hydrolase/oxidoreductase"/>
    <property type="match status" value="1"/>
</dbReference>
<dbReference type="Gene3D" id="3.60.15.10">
    <property type="entry name" value="Ribonuclease Z/Hydroxyacylglutathione hydrolase-like"/>
    <property type="match status" value="1"/>
</dbReference>
<dbReference type="GO" id="GO:0046872">
    <property type="term" value="F:metal ion binding"/>
    <property type="evidence" value="ECO:0007669"/>
    <property type="project" value="UniProtKB-KW"/>
</dbReference>
<evidence type="ECO:0000313" key="7">
    <source>
        <dbReference type="Proteomes" id="UP000477311"/>
    </source>
</evidence>
<dbReference type="RefSeq" id="WP_165106066.1">
    <property type="nucleotide sequence ID" value="NZ_JAAKYA010000022.1"/>
</dbReference>
<reference evidence="6 7" key="1">
    <citation type="submission" date="2020-02" db="EMBL/GenBank/DDBJ databases">
        <title>Draft genome sequence of Limisphaera ngatamarikiensis NGM72.4T, a thermophilic Verrucomicrobia grouped in subdivision 3.</title>
        <authorList>
            <person name="Carere C.R."/>
            <person name="Steen J."/>
            <person name="Hugenholtz P."/>
            <person name="Stott M.B."/>
        </authorList>
    </citation>
    <scope>NUCLEOTIDE SEQUENCE [LARGE SCALE GENOMIC DNA]</scope>
    <source>
        <strain evidence="6 7">NGM72.4</strain>
    </source>
</reference>
<keyword evidence="7" id="KW-1185">Reference proteome</keyword>
<dbReference type="PANTHER" id="PTHR46233:SF3">
    <property type="entry name" value="HYDROXYACYLGLUTATHIONE HYDROLASE GLOC"/>
    <property type="match status" value="1"/>
</dbReference>
<comment type="caution">
    <text evidence="6">The sequence shown here is derived from an EMBL/GenBank/DDBJ whole genome shotgun (WGS) entry which is preliminary data.</text>
</comment>
<evidence type="ECO:0000313" key="6">
    <source>
        <dbReference type="EMBL" id="NGO38538.1"/>
    </source>
</evidence>
<evidence type="ECO:0000256" key="2">
    <source>
        <dbReference type="ARBA" id="ARBA00022723"/>
    </source>
</evidence>
<dbReference type="PANTHER" id="PTHR46233">
    <property type="entry name" value="HYDROXYACYLGLUTATHIONE HYDROLASE GLOC"/>
    <property type="match status" value="1"/>
</dbReference>
<dbReference type="InterPro" id="IPR001387">
    <property type="entry name" value="Cro/C1-type_HTH"/>
</dbReference>
<dbReference type="InterPro" id="IPR036866">
    <property type="entry name" value="RibonucZ/Hydroxyglut_hydro"/>
</dbReference>
<dbReference type="EMBL" id="JAAKYA010000022">
    <property type="protein sequence ID" value="NGO38538.1"/>
    <property type="molecule type" value="Genomic_DNA"/>
</dbReference>
<evidence type="ECO:0000256" key="4">
    <source>
        <dbReference type="ARBA" id="ARBA00022833"/>
    </source>
</evidence>
<protein>
    <submittedName>
        <fullName evidence="6">MBL fold metallo-hydrolase</fullName>
    </submittedName>
</protein>
<evidence type="ECO:0000259" key="5">
    <source>
        <dbReference type="SMART" id="SM00849"/>
    </source>
</evidence>
<proteinExistence type="predicted"/>
<name>A0A6M1RES6_9BACT</name>
<dbReference type="SMART" id="SM00849">
    <property type="entry name" value="Lactamase_B"/>
    <property type="match status" value="1"/>
</dbReference>
<dbReference type="Pfam" id="PF00753">
    <property type="entry name" value="Lactamase_B"/>
    <property type="match status" value="1"/>
</dbReference>
<organism evidence="6 7">
    <name type="scientific">Limisphaera ngatamarikiensis</name>
    <dbReference type="NCBI Taxonomy" id="1324935"/>
    <lineage>
        <taxon>Bacteria</taxon>
        <taxon>Pseudomonadati</taxon>
        <taxon>Verrucomicrobiota</taxon>
        <taxon>Verrucomicrobiia</taxon>
        <taxon>Limisphaerales</taxon>
        <taxon>Limisphaeraceae</taxon>
        <taxon>Limisphaera</taxon>
    </lineage>
</organism>
<keyword evidence="3 6" id="KW-0378">Hydrolase</keyword>
<evidence type="ECO:0000256" key="1">
    <source>
        <dbReference type="ARBA" id="ARBA00001947"/>
    </source>
</evidence>